<dbReference type="InterPro" id="IPR000531">
    <property type="entry name" value="Beta-barrel_TonB"/>
</dbReference>
<evidence type="ECO:0000256" key="10">
    <source>
        <dbReference type="ARBA" id="ARBA00023237"/>
    </source>
</evidence>
<sequence length="699" mass="74713">MLATPALADDAQAAPQATTSAAPIAQATPEIIVTAQKQSQPLHGTPAAVTALSQDALTTAGITDIRGVASLVPSAQFQAERGATKVYLRGVGTFLDVDSTDPAVAMNIDEVYAPREITGGALFDLNDVEVISGPQGTLYGRNAAGGAVNISTKDPTHNFGINMMAEGGNYNFIHTTGAVNVPVGDDVAVRAAFDYQDHDGYLSNGLNDQKSIAGRLKVKMTPTERLTVTLSGEYYHSGGLGLTPKPVTPSAQFPSDASPWQFNVDPTAANFFNKSWYDLVHAKFEYDLGGGTSLIYIPAYLHYSSRSNFYNGPGTLELDPSATQYTHELRLSHQGEHLNWVAGGYAYLNDGLTTSILTLAPIPARYPQVTQNFNVHSVSYAGFGQATYTLHDGLKLTGGIRYSYDKRSGGGVNGFGPAPGVSFPTTFTTALSSSNVDYRVGVQYDISRDNMVYANFATGYNEGGFVPTVDANGKALTFRPQTLKAVTVGTKNRFWGGRLEINDELYYYAFSDYQVSAFNQAIGGLIIVNAKSAQMVGNDLTVRFKATVHDTLGLGLGLESARGLDFDVPASAVGASNACACSGLALPQAPTTTLNADYTHIWDFSNGATLALAGDLYFSSSYWEVYTHNPQTLSPAYTRSNATLTYTTADKRWTVAAWVKNIENTARYNAISQPSSDATPTTGIIEPPRTFGLRFGVHI</sequence>
<protein>
    <submittedName>
        <fullName evidence="16">Iron complex outermembrane receptor protein</fullName>
    </submittedName>
</protein>
<keyword evidence="16" id="KW-0675">Receptor</keyword>
<dbReference type="InterPro" id="IPR036942">
    <property type="entry name" value="Beta-barrel_TonB_sf"/>
</dbReference>
<dbReference type="RefSeq" id="WP_309805236.1">
    <property type="nucleotide sequence ID" value="NZ_JAVDRD010000005.1"/>
</dbReference>
<evidence type="ECO:0000256" key="1">
    <source>
        <dbReference type="ARBA" id="ARBA00004571"/>
    </source>
</evidence>
<dbReference type="PANTHER" id="PTHR32552:SF81">
    <property type="entry name" value="TONB-DEPENDENT OUTER MEMBRANE RECEPTOR"/>
    <property type="match status" value="1"/>
</dbReference>
<evidence type="ECO:0000313" key="16">
    <source>
        <dbReference type="EMBL" id="MDR6511339.1"/>
    </source>
</evidence>
<dbReference type="Gene3D" id="2.40.170.20">
    <property type="entry name" value="TonB-dependent receptor, beta-barrel domain"/>
    <property type="match status" value="1"/>
</dbReference>
<keyword evidence="8 12" id="KW-0798">TonB box</keyword>
<comment type="caution">
    <text evidence="16">The sequence shown here is derived from an EMBL/GenBank/DDBJ whole genome shotgun (WGS) entry which is preliminary data.</text>
</comment>
<keyword evidence="5 11" id="KW-0812">Transmembrane</keyword>
<feature type="domain" description="TonB-dependent receptor-like beta-barrel" evidence="14">
    <location>
        <begin position="255"/>
        <end position="662"/>
    </location>
</feature>
<evidence type="ECO:0000313" key="17">
    <source>
        <dbReference type="Proteomes" id="UP001184150"/>
    </source>
</evidence>
<evidence type="ECO:0000259" key="14">
    <source>
        <dbReference type="Pfam" id="PF00593"/>
    </source>
</evidence>
<keyword evidence="3 11" id="KW-1134">Transmembrane beta strand</keyword>
<keyword evidence="17" id="KW-1185">Reference proteome</keyword>
<keyword evidence="2 11" id="KW-0813">Transport</keyword>
<dbReference type="Pfam" id="PF00593">
    <property type="entry name" value="TonB_dep_Rec_b-barrel"/>
    <property type="match status" value="1"/>
</dbReference>
<dbReference type="Pfam" id="PF07715">
    <property type="entry name" value="Plug"/>
    <property type="match status" value="1"/>
</dbReference>
<accession>A0ABU1MM98</accession>
<organism evidence="16 17">
    <name type="scientific">Novosphingobium capsulatum</name>
    <dbReference type="NCBI Taxonomy" id="13688"/>
    <lineage>
        <taxon>Bacteria</taxon>
        <taxon>Pseudomonadati</taxon>
        <taxon>Pseudomonadota</taxon>
        <taxon>Alphaproteobacteria</taxon>
        <taxon>Sphingomonadales</taxon>
        <taxon>Sphingomonadaceae</taxon>
        <taxon>Novosphingobium</taxon>
    </lineage>
</organism>
<evidence type="ECO:0000256" key="4">
    <source>
        <dbReference type="ARBA" id="ARBA00022496"/>
    </source>
</evidence>
<evidence type="ECO:0000256" key="11">
    <source>
        <dbReference type="PROSITE-ProRule" id="PRU01360"/>
    </source>
</evidence>
<evidence type="ECO:0000256" key="13">
    <source>
        <dbReference type="SAM" id="MobiDB-lite"/>
    </source>
</evidence>
<evidence type="ECO:0000259" key="15">
    <source>
        <dbReference type="Pfam" id="PF07715"/>
    </source>
</evidence>
<keyword evidence="9 11" id="KW-0472">Membrane</keyword>
<evidence type="ECO:0000256" key="9">
    <source>
        <dbReference type="ARBA" id="ARBA00023136"/>
    </source>
</evidence>
<keyword evidence="6" id="KW-0408">Iron</keyword>
<gene>
    <name evidence="16" type="ORF">J2792_002211</name>
</gene>
<feature type="region of interest" description="Disordered" evidence="13">
    <location>
        <begin position="1"/>
        <end position="20"/>
    </location>
</feature>
<dbReference type="InterPro" id="IPR039426">
    <property type="entry name" value="TonB-dep_rcpt-like"/>
</dbReference>
<comment type="subcellular location">
    <subcellularLocation>
        <location evidence="1 11">Cell outer membrane</location>
        <topology evidence="1 11">Multi-pass membrane protein</topology>
    </subcellularLocation>
</comment>
<keyword evidence="10 11" id="KW-0998">Cell outer membrane</keyword>
<proteinExistence type="inferred from homology"/>
<reference evidence="16 17" key="1">
    <citation type="submission" date="2023-07" db="EMBL/GenBank/DDBJ databases">
        <title>Sorghum-associated microbial communities from plants grown in Nebraska, USA.</title>
        <authorList>
            <person name="Schachtman D."/>
        </authorList>
    </citation>
    <scope>NUCLEOTIDE SEQUENCE [LARGE SCALE GENOMIC DNA]</scope>
    <source>
        <strain evidence="16 17">DS1027</strain>
    </source>
</reference>
<comment type="similarity">
    <text evidence="11 12">Belongs to the TonB-dependent receptor family.</text>
</comment>
<dbReference type="Proteomes" id="UP001184150">
    <property type="component" value="Unassembled WGS sequence"/>
</dbReference>
<dbReference type="PROSITE" id="PS52016">
    <property type="entry name" value="TONB_DEPENDENT_REC_3"/>
    <property type="match status" value="1"/>
</dbReference>
<evidence type="ECO:0000256" key="6">
    <source>
        <dbReference type="ARBA" id="ARBA00023004"/>
    </source>
</evidence>
<evidence type="ECO:0000256" key="8">
    <source>
        <dbReference type="ARBA" id="ARBA00023077"/>
    </source>
</evidence>
<dbReference type="PANTHER" id="PTHR32552">
    <property type="entry name" value="FERRICHROME IRON RECEPTOR-RELATED"/>
    <property type="match status" value="1"/>
</dbReference>
<evidence type="ECO:0000256" key="12">
    <source>
        <dbReference type="RuleBase" id="RU003357"/>
    </source>
</evidence>
<dbReference type="InterPro" id="IPR012910">
    <property type="entry name" value="Plug_dom"/>
</dbReference>
<feature type="domain" description="TonB-dependent receptor plug" evidence="15">
    <location>
        <begin position="44"/>
        <end position="147"/>
    </location>
</feature>
<evidence type="ECO:0000256" key="5">
    <source>
        <dbReference type="ARBA" id="ARBA00022692"/>
    </source>
</evidence>
<keyword evidence="4" id="KW-0410">Iron transport</keyword>
<evidence type="ECO:0000256" key="2">
    <source>
        <dbReference type="ARBA" id="ARBA00022448"/>
    </source>
</evidence>
<name>A0ABU1MM98_9SPHN</name>
<dbReference type="SUPFAM" id="SSF56935">
    <property type="entry name" value="Porins"/>
    <property type="match status" value="1"/>
</dbReference>
<keyword evidence="7" id="KW-0406">Ion transport</keyword>
<evidence type="ECO:0000256" key="3">
    <source>
        <dbReference type="ARBA" id="ARBA00022452"/>
    </source>
</evidence>
<evidence type="ECO:0000256" key="7">
    <source>
        <dbReference type="ARBA" id="ARBA00023065"/>
    </source>
</evidence>
<dbReference type="EMBL" id="JAVDRD010000005">
    <property type="protein sequence ID" value="MDR6511339.1"/>
    <property type="molecule type" value="Genomic_DNA"/>
</dbReference>